<gene>
    <name evidence="2" type="ORF">GGR27_003108</name>
</gene>
<dbReference type="RefSeq" id="WP_168038826.1">
    <property type="nucleotide sequence ID" value="NZ_JAATJH010000005.1"/>
</dbReference>
<keyword evidence="1" id="KW-0812">Transmembrane</keyword>
<organism evidence="2 3">
    <name type="scientific">Neolewinella antarctica</name>
    <dbReference type="NCBI Taxonomy" id="442734"/>
    <lineage>
        <taxon>Bacteria</taxon>
        <taxon>Pseudomonadati</taxon>
        <taxon>Bacteroidota</taxon>
        <taxon>Saprospiria</taxon>
        <taxon>Saprospirales</taxon>
        <taxon>Lewinellaceae</taxon>
        <taxon>Neolewinella</taxon>
    </lineage>
</organism>
<feature type="transmembrane region" description="Helical" evidence="1">
    <location>
        <begin position="154"/>
        <end position="177"/>
    </location>
</feature>
<sequence>MLPPLGHPLYFGFAILTGLTLVGFYAATGKRLWVLIAGACWLLATAGLAATGFFTVTDTVPPRVALVVLPVLVGGLYVGFSERARSFRAGVDVEILHYLHTVRIAVEVYFLHGLYASGVVAKALTYEGLNYDVIPGLLLPVIGLLVFRWRKLSVGWAVAANVAGILVLAWTVVVAVLSAPTSYQLLSLDQPTVAIFYFPWIWLPALVAPLMFWAHFLVLGRLRDDPAFSWTSPAPATAPKNR</sequence>
<feature type="transmembrane region" description="Helical" evidence="1">
    <location>
        <begin position="197"/>
        <end position="219"/>
    </location>
</feature>
<proteinExistence type="predicted"/>
<feature type="transmembrane region" description="Helical" evidence="1">
    <location>
        <begin position="101"/>
        <end position="123"/>
    </location>
</feature>
<dbReference type="Proteomes" id="UP000770785">
    <property type="component" value="Unassembled WGS sequence"/>
</dbReference>
<evidence type="ECO:0000313" key="3">
    <source>
        <dbReference type="Proteomes" id="UP000770785"/>
    </source>
</evidence>
<dbReference type="EMBL" id="JAATJH010000005">
    <property type="protein sequence ID" value="NJC27591.1"/>
    <property type="molecule type" value="Genomic_DNA"/>
</dbReference>
<reference evidence="2 3" key="1">
    <citation type="submission" date="2020-03" db="EMBL/GenBank/DDBJ databases">
        <title>Genomic Encyclopedia of Type Strains, Phase IV (KMG-IV): sequencing the most valuable type-strain genomes for metagenomic binning, comparative biology and taxonomic classification.</title>
        <authorList>
            <person name="Goeker M."/>
        </authorList>
    </citation>
    <scope>NUCLEOTIDE SEQUENCE [LARGE SCALE GENOMIC DNA]</scope>
    <source>
        <strain evidence="2 3">DSM 105096</strain>
    </source>
</reference>
<evidence type="ECO:0000256" key="1">
    <source>
        <dbReference type="SAM" id="Phobius"/>
    </source>
</evidence>
<feature type="transmembrane region" description="Helical" evidence="1">
    <location>
        <begin position="129"/>
        <end position="147"/>
    </location>
</feature>
<feature type="transmembrane region" description="Helical" evidence="1">
    <location>
        <begin position="6"/>
        <end position="25"/>
    </location>
</feature>
<accession>A0ABX0XFC5</accession>
<comment type="caution">
    <text evidence="2">The sequence shown here is derived from an EMBL/GenBank/DDBJ whole genome shotgun (WGS) entry which is preliminary data.</text>
</comment>
<keyword evidence="1" id="KW-1133">Transmembrane helix</keyword>
<evidence type="ECO:0000313" key="2">
    <source>
        <dbReference type="EMBL" id="NJC27591.1"/>
    </source>
</evidence>
<keyword evidence="3" id="KW-1185">Reference proteome</keyword>
<feature type="transmembrane region" description="Helical" evidence="1">
    <location>
        <begin position="32"/>
        <end position="54"/>
    </location>
</feature>
<feature type="transmembrane region" description="Helical" evidence="1">
    <location>
        <begin position="60"/>
        <end position="80"/>
    </location>
</feature>
<keyword evidence="1" id="KW-0472">Membrane</keyword>
<protein>
    <submittedName>
        <fullName evidence="2">Uncharacterized protein</fullName>
    </submittedName>
</protein>
<name>A0ABX0XFC5_9BACT</name>